<comment type="caution">
    <text evidence="3">The sequence shown here is derived from an EMBL/GenBank/DDBJ whole genome shotgun (WGS) entry which is preliminary data.</text>
</comment>
<keyword evidence="1" id="KW-0812">Transmembrane</keyword>
<evidence type="ECO:0000313" key="3">
    <source>
        <dbReference type="EMBL" id="KAK4185027.1"/>
    </source>
</evidence>
<dbReference type="Proteomes" id="UP001302126">
    <property type="component" value="Unassembled WGS sequence"/>
</dbReference>
<reference evidence="3" key="2">
    <citation type="submission" date="2023-05" db="EMBL/GenBank/DDBJ databases">
        <authorList>
            <consortium name="Lawrence Berkeley National Laboratory"/>
            <person name="Steindorff A."/>
            <person name="Hensen N."/>
            <person name="Bonometti L."/>
            <person name="Westerberg I."/>
            <person name="Brannstrom I.O."/>
            <person name="Guillou S."/>
            <person name="Cros-Aarteil S."/>
            <person name="Calhoun S."/>
            <person name="Haridas S."/>
            <person name="Kuo A."/>
            <person name="Mondo S."/>
            <person name="Pangilinan J."/>
            <person name="Riley R."/>
            <person name="Labutti K."/>
            <person name="Andreopoulos B."/>
            <person name="Lipzen A."/>
            <person name="Chen C."/>
            <person name="Yanf M."/>
            <person name="Daum C."/>
            <person name="Ng V."/>
            <person name="Clum A."/>
            <person name="Ohm R."/>
            <person name="Martin F."/>
            <person name="Silar P."/>
            <person name="Natvig D."/>
            <person name="Lalanne C."/>
            <person name="Gautier V."/>
            <person name="Ament-Velasquez S.L."/>
            <person name="Kruys A."/>
            <person name="Hutchinson M.I."/>
            <person name="Powell A.J."/>
            <person name="Barry K."/>
            <person name="Miller A.N."/>
            <person name="Grigoriev I.V."/>
            <person name="Debuchy R."/>
            <person name="Gladieux P."/>
            <person name="Thoren M.H."/>
            <person name="Johannesson H."/>
        </authorList>
    </citation>
    <scope>NUCLEOTIDE SEQUENCE</scope>
    <source>
        <strain evidence="3">PSN309</strain>
    </source>
</reference>
<evidence type="ECO:0000256" key="2">
    <source>
        <dbReference type="SAM" id="SignalP"/>
    </source>
</evidence>
<feature type="chain" id="PRO_5042950222" evidence="2">
    <location>
        <begin position="19"/>
        <end position="245"/>
    </location>
</feature>
<evidence type="ECO:0000313" key="4">
    <source>
        <dbReference type="Proteomes" id="UP001302126"/>
    </source>
</evidence>
<organism evidence="3 4">
    <name type="scientific">Podospora australis</name>
    <dbReference type="NCBI Taxonomy" id="1536484"/>
    <lineage>
        <taxon>Eukaryota</taxon>
        <taxon>Fungi</taxon>
        <taxon>Dikarya</taxon>
        <taxon>Ascomycota</taxon>
        <taxon>Pezizomycotina</taxon>
        <taxon>Sordariomycetes</taxon>
        <taxon>Sordariomycetidae</taxon>
        <taxon>Sordariales</taxon>
        <taxon>Podosporaceae</taxon>
        <taxon>Podospora</taxon>
    </lineage>
</organism>
<evidence type="ECO:0000256" key="1">
    <source>
        <dbReference type="SAM" id="Phobius"/>
    </source>
</evidence>
<dbReference type="EMBL" id="MU864464">
    <property type="protein sequence ID" value="KAK4185027.1"/>
    <property type="molecule type" value="Genomic_DNA"/>
</dbReference>
<dbReference type="AlphaFoldDB" id="A0AAN6WRE6"/>
<protein>
    <submittedName>
        <fullName evidence="3">Uncharacterized protein</fullName>
    </submittedName>
</protein>
<feature type="signal peptide" evidence="2">
    <location>
        <begin position="1"/>
        <end position="18"/>
    </location>
</feature>
<accession>A0AAN6WRE6</accession>
<gene>
    <name evidence="3" type="ORF">QBC35DRAFT_415726</name>
</gene>
<keyword evidence="1" id="KW-1133">Transmembrane helix</keyword>
<keyword evidence="1" id="KW-0472">Membrane</keyword>
<keyword evidence="4" id="KW-1185">Reference proteome</keyword>
<sequence>MIYSKLFVLAAFLSTSTAFDPAKDTTCNEQGICLSSFVWCNGSGKACSYPEGVDALIPGDTAASYAVLYHGVEYEIRWRQAQPGTDVLVEWLFDGSPFLEGEERSARELPVMWSTNVTASGTEGAFTFDPFSILKDFPTSHALDVSPEEAASAASGIANTIRLSQPGSRFPEVYTDPFTVQSSLARQLVQNIRQHEADRRSAYQQTVRLGVGIGVGLGVPLLSALIWWASSRHVSGRTARCVQGK</sequence>
<proteinExistence type="predicted"/>
<keyword evidence="2" id="KW-0732">Signal</keyword>
<reference evidence="3" key="1">
    <citation type="journal article" date="2023" name="Mol. Phylogenet. Evol.">
        <title>Genome-scale phylogeny and comparative genomics of the fungal order Sordariales.</title>
        <authorList>
            <person name="Hensen N."/>
            <person name="Bonometti L."/>
            <person name="Westerberg I."/>
            <person name="Brannstrom I.O."/>
            <person name="Guillou S."/>
            <person name="Cros-Aarteil S."/>
            <person name="Calhoun S."/>
            <person name="Haridas S."/>
            <person name="Kuo A."/>
            <person name="Mondo S."/>
            <person name="Pangilinan J."/>
            <person name="Riley R."/>
            <person name="LaButti K."/>
            <person name="Andreopoulos B."/>
            <person name="Lipzen A."/>
            <person name="Chen C."/>
            <person name="Yan M."/>
            <person name="Daum C."/>
            <person name="Ng V."/>
            <person name="Clum A."/>
            <person name="Steindorff A."/>
            <person name="Ohm R.A."/>
            <person name="Martin F."/>
            <person name="Silar P."/>
            <person name="Natvig D.O."/>
            <person name="Lalanne C."/>
            <person name="Gautier V."/>
            <person name="Ament-Velasquez S.L."/>
            <person name="Kruys A."/>
            <person name="Hutchinson M.I."/>
            <person name="Powell A.J."/>
            <person name="Barry K."/>
            <person name="Miller A.N."/>
            <person name="Grigoriev I.V."/>
            <person name="Debuchy R."/>
            <person name="Gladieux P."/>
            <person name="Hiltunen Thoren M."/>
            <person name="Johannesson H."/>
        </authorList>
    </citation>
    <scope>NUCLEOTIDE SEQUENCE</scope>
    <source>
        <strain evidence="3">PSN309</strain>
    </source>
</reference>
<name>A0AAN6WRE6_9PEZI</name>
<feature type="transmembrane region" description="Helical" evidence="1">
    <location>
        <begin position="209"/>
        <end position="230"/>
    </location>
</feature>